<dbReference type="GO" id="GO:0005524">
    <property type="term" value="F:ATP binding"/>
    <property type="evidence" value="ECO:0007669"/>
    <property type="project" value="UniProtKB-UniRule"/>
</dbReference>
<dbReference type="PROSITE" id="PS50127">
    <property type="entry name" value="UBC_2"/>
    <property type="match status" value="1"/>
</dbReference>
<feature type="compositionally biased region" description="Acidic residues" evidence="16">
    <location>
        <begin position="119"/>
        <end position="151"/>
    </location>
</feature>
<proteinExistence type="inferred from homology"/>
<evidence type="ECO:0000256" key="4">
    <source>
        <dbReference type="ARBA" id="ARBA00022840"/>
    </source>
</evidence>
<keyword evidence="6" id="KW-0007">Acetylation</keyword>
<dbReference type="PROSITE" id="PS00183">
    <property type="entry name" value="UBC_1"/>
    <property type="match status" value="1"/>
</dbReference>
<gene>
    <name evidence="18" type="ORF">GcC1_055018</name>
</gene>
<protein>
    <recommendedName>
        <fullName evidence="9">Ubiquitin-conjugating enzyme E2 H</fullName>
    </recommendedName>
    <alternativeName>
        <fullName evidence="12">(E3-independent) E2 ubiquitin-conjugating enzyme H</fullName>
    </alternativeName>
    <alternativeName>
        <fullName evidence="10">E2 ubiquitin-conjugating enzyme H</fullName>
    </alternativeName>
    <alternativeName>
        <fullName evidence="13">Ubiquitin carrier protein H</fullName>
    </alternativeName>
    <alternativeName>
        <fullName evidence="11">Ubiquitin-protein ligase H</fullName>
    </alternativeName>
</protein>
<evidence type="ECO:0000256" key="14">
    <source>
        <dbReference type="PROSITE-ProRule" id="PRU10133"/>
    </source>
</evidence>
<evidence type="ECO:0000256" key="7">
    <source>
        <dbReference type="ARBA" id="ARBA00060202"/>
    </source>
</evidence>
<dbReference type="PANTHER" id="PTHR24068">
    <property type="entry name" value="UBIQUITIN-CONJUGATING ENZYME E2"/>
    <property type="match status" value="1"/>
</dbReference>
<evidence type="ECO:0000256" key="10">
    <source>
        <dbReference type="ARBA" id="ARBA00076312"/>
    </source>
</evidence>
<evidence type="ECO:0000256" key="5">
    <source>
        <dbReference type="ARBA" id="ARBA00022843"/>
    </source>
</evidence>
<dbReference type="InterPro" id="IPR023313">
    <property type="entry name" value="UBQ-conjugating_AS"/>
</dbReference>
<dbReference type="OrthoDB" id="269518at2759"/>
<reference evidence="18 19" key="1">
    <citation type="journal article" date="2018" name="BMC Genomics">
        <title>Comparative genome analyses reveal sequence features reflecting distinct modes of host-adaptation between dicot and monocot powdery mildew.</title>
        <authorList>
            <person name="Wu Y."/>
            <person name="Ma X."/>
            <person name="Pan Z."/>
            <person name="Kale S.D."/>
            <person name="Song Y."/>
            <person name="King H."/>
            <person name="Zhang Q."/>
            <person name="Presley C."/>
            <person name="Deng X."/>
            <person name="Wei C.I."/>
            <person name="Xiao S."/>
        </authorList>
    </citation>
    <scope>NUCLEOTIDE SEQUENCE [LARGE SCALE GENOMIC DNA]</scope>
    <source>
        <strain evidence="18">UCSC1</strain>
    </source>
</reference>
<dbReference type="Pfam" id="PF00179">
    <property type="entry name" value="UQ_con"/>
    <property type="match status" value="1"/>
</dbReference>
<feature type="domain" description="UBC core" evidence="17">
    <location>
        <begin position="1"/>
        <end position="114"/>
    </location>
</feature>
<evidence type="ECO:0000259" key="17">
    <source>
        <dbReference type="PROSITE" id="PS50127"/>
    </source>
</evidence>
<keyword evidence="3 15" id="KW-0833">Ubl conjugation pathway</keyword>
<name>A0A420IVJ0_9PEZI</name>
<evidence type="ECO:0000256" key="16">
    <source>
        <dbReference type="SAM" id="MobiDB-lite"/>
    </source>
</evidence>
<dbReference type="AlphaFoldDB" id="A0A420IVJ0"/>
<comment type="subunit">
    <text evidence="8">Interacts with MAEA and WDR26, components of the CTLH complex that contains GID4, RANBP9 and/or RANBP10, MKLN1, MAEA, RMND5A (or alternatively its paralog RMND5B), GID8, ARMC8, WDR26 and YPEL5.</text>
</comment>
<evidence type="ECO:0000313" key="19">
    <source>
        <dbReference type="Proteomes" id="UP000285405"/>
    </source>
</evidence>
<evidence type="ECO:0000313" key="18">
    <source>
        <dbReference type="EMBL" id="RKF78533.1"/>
    </source>
</evidence>
<dbReference type="InterPro" id="IPR016135">
    <property type="entry name" value="UBQ-conjugating_enzyme/RWD"/>
</dbReference>
<evidence type="ECO:0000256" key="3">
    <source>
        <dbReference type="ARBA" id="ARBA00022786"/>
    </source>
</evidence>
<organism evidence="18 19">
    <name type="scientific">Golovinomyces cichoracearum</name>
    <dbReference type="NCBI Taxonomy" id="62708"/>
    <lineage>
        <taxon>Eukaryota</taxon>
        <taxon>Fungi</taxon>
        <taxon>Dikarya</taxon>
        <taxon>Ascomycota</taxon>
        <taxon>Pezizomycotina</taxon>
        <taxon>Leotiomycetes</taxon>
        <taxon>Erysiphales</taxon>
        <taxon>Erysiphaceae</taxon>
        <taxon>Golovinomyces</taxon>
    </lineage>
</organism>
<evidence type="ECO:0000256" key="12">
    <source>
        <dbReference type="ARBA" id="ARBA00078369"/>
    </source>
</evidence>
<evidence type="ECO:0000256" key="6">
    <source>
        <dbReference type="ARBA" id="ARBA00022990"/>
    </source>
</evidence>
<dbReference type="FunFam" id="3.10.110.10:FF:000078">
    <property type="entry name" value="ubiquitin-conjugating enzyme E2 H isoform X2"/>
    <property type="match status" value="1"/>
</dbReference>
<feature type="active site" description="Glycyl thioester intermediate" evidence="14">
    <location>
        <position position="51"/>
    </location>
</feature>
<evidence type="ECO:0000256" key="1">
    <source>
        <dbReference type="ARBA" id="ARBA00022679"/>
    </source>
</evidence>
<keyword evidence="5" id="KW-0832">Ubl conjugation</keyword>
<keyword evidence="2 15" id="KW-0547">Nucleotide-binding</keyword>
<keyword evidence="4 15" id="KW-0067">ATP-binding</keyword>
<sequence length="151" mass="16945">MMVDENTAPFEGGVWKIHVELPEQYPYKSPSIGFVNRIFHPNIDELSGSVCLDVINQTWSPMFDMINIFEVFLPQLLRYPNPTDPLNGEAAALLMKEPENYNAKVKEYVSKYASKEAADEAGEEDSAEDDMSSVASFDEDDDDPAGLMEEV</sequence>
<evidence type="ECO:0000256" key="15">
    <source>
        <dbReference type="RuleBase" id="RU362109"/>
    </source>
</evidence>
<comment type="similarity">
    <text evidence="15">Belongs to the ubiquitin-conjugating enzyme family.</text>
</comment>
<evidence type="ECO:0000256" key="13">
    <source>
        <dbReference type="ARBA" id="ARBA00082119"/>
    </source>
</evidence>
<feature type="region of interest" description="Disordered" evidence="16">
    <location>
        <begin position="114"/>
        <end position="151"/>
    </location>
</feature>
<evidence type="ECO:0000256" key="11">
    <source>
        <dbReference type="ARBA" id="ARBA00077502"/>
    </source>
</evidence>
<dbReference type="EMBL" id="MCBR01005501">
    <property type="protein sequence ID" value="RKF78533.1"/>
    <property type="molecule type" value="Genomic_DNA"/>
</dbReference>
<dbReference type="Gene3D" id="3.10.110.10">
    <property type="entry name" value="Ubiquitin Conjugating Enzyme"/>
    <property type="match status" value="1"/>
</dbReference>
<comment type="function">
    <text evidence="7">Accepts ubiquitin from the E1 complex and catalyzes its covalent attachment to other proteins. E2 ubiquitin conjugating enzyme that transfers ubiquitin to MAEA, a core component of the CTLH E3 ubiquitin-protein ligase complex. In vitro catalyzes 'Lys-11'- and 'Lys-48'-linked polyubiquitination. Capable, in vitro, to ubiquitinate histone H2A.</text>
</comment>
<keyword evidence="1" id="KW-0808">Transferase</keyword>
<comment type="caution">
    <text evidence="18">The sequence shown here is derived from an EMBL/GenBank/DDBJ whole genome shotgun (WGS) entry which is preliminary data.</text>
</comment>
<dbReference type="CDD" id="cd23797">
    <property type="entry name" value="UBCc_UBE2H"/>
    <property type="match status" value="1"/>
</dbReference>
<dbReference type="SUPFAM" id="SSF54495">
    <property type="entry name" value="UBC-like"/>
    <property type="match status" value="1"/>
</dbReference>
<dbReference type="GO" id="GO:0004842">
    <property type="term" value="F:ubiquitin-protein transferase activity"/>
    <property type="evidence" value="ECO:0007669"/>
    <property type="project" value="UniProtKB-ARBA"/>
</dbReference>
<evidence type="ECO:0000256" key="2">
    <source>
        <dbReference type="ARBA" id="ARBA00022741"/>
    </source>
</evidence>
<dbReference type="Proteomes" id="UP000285405">
    <property type="component" value="Unassembled WGS sequence"/>
</dbReference>
<accession>A0A420IVJ0</accession>
<evidence type="ECO:0000256" key="9">
    <source>
        <dbReference type="ARBA" id="ARBA00072436"/>
    </source>
</evidence>
<evidence type="ECO:0000256" key="8">
    <source>
        <dbReference type="ARBA" id="ARBA00063081"/>
    </source>
</evidence>
<dbReference type="SMART" id="SM00212">
    <property type="entry name" value="UBCc"/>
    <property type="match status" value="1"/>
</dbReference>
<dbReference type="InterPro" id="IPR000608">
    <property type="entry name" value="UBC"/>
</dbReference>